<dbReference type="Gene3D" id="2.40.170.20">
    <property type="entry name" value="TonB-dependent receptor, beta-barrel domain"/>
    <property type="match status" value="1"/>
</dbReference>
<comment type="subcellular location">
    <subcellularLocation>
        <location evidence="1">Cell outer membrane</location>
    </subcellularLocation>
</comment>
<sequence length="997" mass="109023">MFQKSKLSSSVERTGSTSVLGRAASLAAGTLFSATVMAQQVGTIGGQVSLDSGIDAADVTVKATSDVMPRARTATTDDEGEFKLPMLVPGIYTLTFTAEDGSSRTVKAEVLLDQMTMVDVNLSPQVAGGMEEVVVTGEIITAGGNSSLSDAIGADVLEALPVGQDYRDLMKLAPGVQYSQNAVRGASAGGSGQDNVYKFDGVNVTLPMFGTLSAEPSTHDVEQFSVERGGARAIGFNRAGGVTVNSKSKSGTNEFKGRVEYRVQPTGLSESPDDGVDSDVTRNWTTASAGGPLIEDQLFFYGSYYGPREDGESKETAYGPTKDYTSERDEYYGKLTYAPVDGLLLNAAYRTSERVNEGASIGEFEADSVSVGEESSQDILTLDGSWIVNDDTTVSFQYSDYALETAGVPDTRLGFQPVIGDSLDLANLEQMGYFSVPNVGPENTAAYNDFAQPFVDQYGYLDANGNRVGDGGIGAYFQSNIQNFYRESLELALDHSFEIGATSHELHIGYQWSDGREELARLSNGWGAISVIEGAGAEDAPDDAWFRARTEQMSFVTSDGSTVPPIKSSTETHNLEINDSIAWGDFIFDVGFLISQDTLYGQGLKEDGSTLSGYVAAPGHKYEMYEVDWKDMIQPRLGVSWAYNGIDTLFASFAQYNPAASSLARAASWDRNSAATIEVFFDENGDYISSSPRAGSSGKLFADNLDPRRVDELTVGTTREFDNGISLRSHIRYREGSHFWEDTWNGSRGYGCYGPEEELCVPEHIAKKGLYIDDLDAMREQIGSGSSYVIAELDDAYTEYLEFSLQASWMGERTYLNASYTYSDYTGNFDQDNTTATNDANTFIGSSYLADGIGRQVWDNKDGTLRGEKPHVLKLFGQYTLDWNANVGAFLVYQSGEPWETWDGDLYGYMDPTDGTNRYAEKAGSRRSASHWQMDLNYTQNFQVYGDYTLQLRADVFNLFDRQTGYNINPYIDSATYGEARSHYDPRRVQLSLAMDF</sequence>
<comment type="caution">
    <text evidence="4">The sequence shown here is derived from an EMBL/GenBank/DDBJ whole genome shotgun (WGS) entry which is preliminary data.</text>
</comment>
<dbReference type="InterPro" id="IPR037066">
    <property type="entry name" value="Plug_dom_sf"/>
</dbReference>
<keyword evidence="5" id="KW-1185">Reference proteome</keyword>
<accession>A0ABW5EED3</accession>
<proteinExistence type="predicted"/>
<name>A0ABW5EED3_9GAMM</name>
<dbReference type="Gene3D" id="2.170.130.10">
    <property type="entry name" value="TonB-dependent receptor, plug domain"/>
    <property type="match status" value="1"/>
</dbReference>
<reference evidence="5" key="1">
    <citation type="journal article" date="2019" name="Int. J. Syst. Evol. Microbiol.">
        <title>The Global Catalogue of Microorganisms (GCM) 10K type strain sequencing project: providing services to taxonomists for standard genome sequencing and annotation.</title>
        <authorList>
            <consortium name="The Broad Institute Genomics Platform"/>
            <consortium name="The Broad Institute Genome Sequencing Center for Infectious Disease"/>
            <person name="Wu L."/>
            <person name="Ma J."/>
        </authorList>
    </citation>
    <scope>NUCLEOTIDE SEQUENCE [LARGE SCALE GENOMIC DNA]</scope>
    <source>
        <strain evidence="5">KCTC 12848</strain>
    </source>
</reference>
<keyword evidence="2" id="KW-0472">Membrane</keyword>
<dbReference type="InterPro" id="IPR013784">
    <property type="entry name" value="Carb-bd-like_fold"/>
</dbReference>
<dbReference type="InterPro" id="IPR036942">
    <property type="entry name" value="Beta-barrel_TonB_sf"/>
</dbReference>
<dbReference type="Proteomes" id="UP001597425">
    <property type="component" value="Unassembled WGS sequence"/>
</dbReference>
<gene>
    <name evidence="4" type="ORF">ACFSKX_16060</name>
</gene>
<dbReference type="SUPFAM" id="SSF49452">
    <property type="entry name" value="Starch-binding domain-like"/>
    <property type="match status" value="1"/>
</dbReference>
<dbReference type="Pfam" id="PF13620">
    <property type="entry name" value="CarboxypepD_reg"/>
    <property type="match status" value="1"/>
</dbReference>
<organism evidence="4 5">
    <name type="scientific">Microbulbifer halophilus</name>
    <dbReference type="NCBI Taxonomy" id="453963"/>
    <lineage>
        <taxon>Bacteria</taxon>
        <taxon>Pseudomonadati</taxon>
        <taxon>Pseudomonadota</taxon>
        <taxon>Gammaproteobacteria</taxon>
        <taxon>Cellvibrionales</taxon>
        <taxon>Microbulbiferaceae</taxon>
        <taxon>Microbulbifer</taxon>
    </lineage>
</organism>
<evidence type="ECO:0000313" key="4">
    <source>
        <dbReference type="EMBL" id="MFD2311946.1"/>
    </source>
</evidence>
<evidence type="ECO:0000313" key="5">
    <source>
        <dbReference type="Proteomes" id="UP001597425"/>
    </source>
</evidence>
<evidence type="ECO:0000256" key="1">
    <source>
        <dbReference type="ARBA" id="ARBA00004442"/>
    </source>
</evidence>
<dbReference type="SUPFAM" id="SSF56935">
    <property type="entry name" value="Porins"/>
    <property type="match status" value="1"/>
</dbReference>
<evidence type="ECO:0000256" key="3">
    <source>
        <dbReference type="ARBA" id="ARBA00023237"/>
    </source>
</evidence>
<dbReference type="EMBL" id="JBHUJD010000025">
    <property type="protein sequence ID" value="MFD2311946.1"/>
    <property type="molecule type" value="Genomic_DNA"/>
</dbReference>
<evidence type="ECO:0000256" key="2">
    <source>
        <dbReference type="ARBA" id="ARBA00023136"/>
    </source>
</evidence>
<dbReference type="Gene3D" id="2.60.40.1120">
    <property type="entry name" value="Carboxypeptidase-like, regulatory domain"/>
    <property type="match status" value="1"/>
</dbReference>
<dbReference type="RefSeq" id="WP_265722741.1">
    <property type="nucleotide sequence ID" value="NZ_JAPIVK010000028.1"/>
</dbReference>
<protein>
    <submittedName>
        <fullName evidence="4">Carboxypeptidase regulatory-like domain-containing protein</fullName>
    </submittedName>
</protein>
<keyword evidence="3" id="KW-0998">Cell outer membrane</keyword>